<dbReference type="GO" id="GO:0005783">
    <property type="term" value="C:endoplasmic reticulum"/>
    <property type="evidence" value="ECO:0007669"/>
    <property type="project" value="TreeGrafter"/>
</dbReference>
<dbReference type="VEuPathDB" id="FungiDB:SAPIO_CDS2643"/>
<reference evidence="4 5" key="1">
    <citation type="journal article" date="2014" name="Genome Announc.">
        <title>Draft genome sequence of the pathogenic fungus Scedosporium apiospermum.</title>
        <authorList>
            <person name="Vandeputte P."/>
            <person name="Ghamrawi S."/>
            <person name="Rechenmann M."/>
            <person name="Iltis A."/>
            <person name="Giraud S."/>
            <person name="Fleury M."/>
            <person name="Thornton C."/>
            <person name="Delhaes L."/>
            <person name="Meyer W."/>
            <person name="Papon N."/>
            <person name="Bouchara J.P."/>
        </authorList>
    </citation>
    <scope>NUCLEOTIDE SEQUENCE [LARGE SCALE GENOMIC DNA]</scope>
    <source>
        <strain evidence="4 5">IHEM 14462</strain>
    </source>
</reference>
<dbReference type="PANTHER" id="PTHR44360">
    <property type="entry name" value="DNAJ HOMOLOG SUBFAMILY B MEMBER 9"/>
    <property type="match status" value="1"/>
</dbReference>
<dbReference type="GeneID" id="27721715"/>
<organism evidence="4 5">
    <name type="scientific">Pseudallescheria apiosperma</name>
    <name type="common">Scedosporium apiospermum</name>
    <dbReference type="NCBI Taxonomy" id="563466"/>
    <lineage>
        <taxon>Eukaryota</taxon>
        <taxon>Fungi</taxon>
        <taxon>Dikarya</taxon>
        <taxon>Ascomycota</taxon>
        <taxon>Pezizomycotina</taxon>
        <taxon>Sordariomycetes</taxon>
        <taxon>Hypocreomycetidae</taxon>
        <taxon>Microascales</taxon>
        <taxon>Microascaceae</taxon>
        <taxon>Scedosporium</taxon>
    </lineage>
</organism>
<dbReference type="HOGENOM" id="CLU_043818_0_0_1"/>
<dbReference type="InterPro" id="IPR001623">
    <property type="entry name" value="DnaJ_domain"/>
</dbReference>
<keyword evidence="1" id="KW-0143">Chaperone</keyword>
<dbReference type="Gene3D" id="1.10.287.110">
    <property type="entry name" value="DnaJ domain"/>
    <property type="match status" value="1"/>
</dbReference>
<evidence type="ECO:0000313" key="5">
    <source>
        <dbReference type="Proteomes" id="UP000028545"/>
    </source>
</evidence>
<dbReference type="InterPro" id="IPR036869">
    <property type="entry name" value="J_dom_sf"/>
</dbReference>
<evidence type="ECO:0000256" key="1">
    <source>
        <dbReference type="ARBA" id="ARBA00023186"/>
    </source>
</evidence>
<dbReference type="PROSITE" id="PS50076">
    <property type="entry name" value="DNAJ_2"/>
    <property type="match status" value="1"/>
</dbReference>
<sequence>MLSLIGWWFLPSLVAGWTQSIWYSLTIRAGDPKPQPGHPRFARDRRTIQILVISLYLLYTIYEASWELRRQGNFYTYLGLPPTASDREIKSRFRRLAAVHHPDKAAQGTTSDGSEFIRLKIAADTLLNEASRFAYERFGPAVIEWKDCASRYEYAFRGTIMGVVPHYVIYAVVQYVLGFFGYLDFARYWRWFFLVAMAAFELHITTRPSSTLLSLLNPVLESPLFSHPPLLQFQLVALARRLCVTFYIALSQIGPLAFPSKTPGDSDKAVHAQIDRVTALANEVDELSGRLLDVELSPFKGDEEMLKTVRGKIAEWLVQNTIRADPMVKDAMGQSFRRRRVDAPAGAKGNR</sequence>
<feature type="transmembrane region" description="Helical" evidence="2">
    <location>
        <begin position="167"/>
        <end position="185"/>
    </location>
</feature>
<dbReference type="AlphaFoldDB" id="A0A084GCX6"/>
<keyword evidence="2" id="KW-0472">Membrane</keyword>
<name>A0A084GCX6_PSEDA</name>
<feature type="domain" description="J" evidence="3">
    <location>
        <begin position="73"/>
        <end position="139"/>
    </location>
</feature>
<dbReference type="InterPro" id="IPR051948">
    <property type="entry name" value="Hsp70_co-chaperone_J-domain"/>
</dbReference>
<dbReference type="CDD" id="cd06257">
    <property type="entry name" value="DnaJ"/>
    <property type="match status" value="1"/>
</dbReference>
<dbReference type="PRINTS" id="PR00625">
    <property type="entry name" value="JDOMAIN"/>
</dbReference>
<dbReference type="GO" id="GO:0051087">
    <property type="term" value="F:protein-folding chaperone binding"/>
    <property type="evidence" value="ECO:0007669"/>
    <property type="project" value="TreeGrafter"/>
</dbReference>
<dbReference type="Proteomes" id="UP000028545">
    <property type="component" value="Unassembled WGS sequence"/>
</dbReference>
<dbReference type="Pfam" id="PF00226">
    <property type="entry name" value="DnaJ"/>
    <property type="match status" value="1"/>
</dbReference>
<dbReference type="GO" id="GO:0051787">
    <property type="term" value="F:misfolded protein binding"/>
    <property type="evidence" value="ECO:0007669"/>
    <property type="project" value="TreeGrafter"/>
</dbReference>
<dbReference type="EMBL" id="JOWA01000086">
    <property type="protein sequence ID" value="KEZ45188.1"/>
    <property type="molecule type" value="Genomic_DNA"/>
</dbReference>
<evidence type="ECO:0000313" key="4">
    <source>
        <dbReference type="EMBL" id="KEZ45188.1"/>
    </source>
</evidence>
<dbReference type="OrthoDB" id="436519at2759"/>
<gene>
    <name evidence="4" type="ORF">SAPIO_CDS2643</name>
</gene>
<dbReference type="RefSeq" id="XP_016644987.1">
    <property type="nucleotide sequence ID" value="XM_016785611.1"/>
</dbReference>
<keyword evidence="2" id="KW-1133">Transmembrane helix</keyword>
<feature type="transmembrane region" description="Helical" evidence="2">
    <location>
        <begin position="6"/>
        <end position="25"/>
    </location>
</feature>
<feature type="transmembrane region" description="Helical" evidence="2">
    <location>
        <begin position="46"/>
        <end position="62"/>
    </location>
</feature>
<dbReference type="GO" id="GO:0036503">
    <property type="term" value="P:ERAD pathway"/>
    <property type="evidence" value="ECO:0007669"/>
    <property type="project" value="TreeGrafter"/>
</dbReference>
<dbReference type="OMA" id="FSAWGRY"/>
<evidence type="ECO:0000259" key="3">
    <source>
        <dbReference type="PROSITE" id="PS50076"/>
    </source>
</evidence>
<protein>
    <recommendedName>
        <fullName evidence="3">J domain-containing protein</fullName>
    </recommendedName>
</protein>
<accession>A0A084GCX6</accession>
<dbReference type="SMART" id="SM00271">
    <property type="entry name" value="DnaJ"/>
    <property type="match status" value="1"/>
</dbReference>
<keyword evidence="5" id="KW-1185">Reference proteome</keyword>
<dbReference type="KEGG" id="sapo:SAPIO_CDS2643"/>
<dbReference type="SUPFAM" id="SSF46565">
    <property type="entry name" value="Chaperone J-domain"/>
    <property type="match status" value="1"/>
</dbReference>
<dbReference type="PANTHER" id="PTHR44360:SF1">
    <property type="entry name" value="DNAJ HOMOLOG SUBFAMILY B MEMBER 9"/>
    <property type="match status" value="1"/>
</dbReference>
<comment type="caution">
    <text evidence="4">The sequence shown here is derived from an EMBL/GenBank/DDBJ whole genome shotgun (WGS) entry which is preliminary data.</text>
</comment>
<evidence type="ECO:0000256" key="2">
    <source>
        <dbReference type="SAM" id="Phobius"/>
    </source>
</evidence>
<keyword evidence="2" id="KW-0812">Transmembrane</keyword>
<proteinExistence type="predicted"/>